<dbReference type="AlphaFoldDB" id="A0A4U6QMM3"/>
<organism evidence="4 5">
    <name type="scientific">Nakamurella flava</name>
    <dbReference type="NCBI Taxonomy" id="2576308"/>
    <lineage>
        <taxon>Bacteria</taxon>
        <taxon>Bacillati</taxon>
        <taxon>Actinomycetota</taxon>
        <taxon>Actinomycetes</taxon>
        <taxon>Nakamurellales</taxon>
        <taxon>Nakamurellaceae</taxon>
        <taxon>Nakamurella</taxon>
    </lineage>
</organism>
<feature type="domain" description="Recombinase" evidence="3">
    <location>
        <begin position="160"/>
        <end position="267"/>
    </location>
</feature>
<feature type="domain" description="Resolvase/invertase-type recombinase catalytic" evidence="2">
    <location>
        <begin position="6"/>
        <end position="153"/>
    </location>
</feature>
<dbReference type="Pfam" id="PF07508">
    <property type="entry name" value="Recombinase"/>
    <property type="match status" value="1"/>
</dbReference>
<protein>
    <submittedName>
        <fullName evidence="4">Recombinase family protein</fullName>
    </submittedName>
</protein>
<dbReference type="GO" id="GO:0000150">
    <property type="term" value="F:DNA strand exchange activity"/>
    <property type="evidence" value="ECO:0007669"/>
    <property type="project" value="InterPro"/>
</dbReference>
<dbReference type="PANTHER" id="PTHR30461">
    <property type="entry name" value="DNA-INVERTASE FROM LAMBDOID PROPHAGE"/>
    <property type="match status" value="1"/>
</dbReference>
<dbReference type="Gene3D" id="3.90.1750.20">
    <property type="entry name" value="Putative Large Serine Recombinase, Chain B, Domain 2"/>
    <property type="match status" value="1"/>
</dbReference>
<dbReference type="SUPFAM" id="SSF53041">
    <property type="entry name" value="Resolvase-like"/>
    <property type="match status" value="1"/>
</dbReference>
<proteinExistence type="predicted"/>
<evidence type="ECO:0000256" key="1">
    <source>
        <dbReference type="SAM" id="MobiDB-lite"/>
    </source>
</evidence>
<reference evidence="4 5" key="1">
    <citation type="submission" date="2019-05" db="EMBL/GenBank/DDBJ databases">
        <title>Nakamurella sp. N5BH11, whole genome shotgun sequence.</title>
        <authorList>
            <person name="Tuo L."/>
        </authorList>
    </citation>
    <scope>NUCLEOTIDE SEQUENCE [LARGE SCALE GENOMIC DNA]</scope>
    <source>
        <strain evidence="4 5">N5BH11</strain>
    </source>
</reference>
<accession>A0A4U6QMM3</accession>
<dbReference type="Pfam" id="PF00239">
    <property type="entry name" value="Resolvase"/>
    <property type="match status" value="1"/>
</dbReference>
<dbReference type="InterPro" id="IPR050639">
    <property type="entry name" value="SSR_resolvase"/>
</dbReference>
<gene>
    <name evidence="4" type="ORF">FDO65_06985</name>
</gene>
<dbReference type="InterPro" id="IPR036162">
    <property type="entry name" value="Resolvase-like_N_sf"/>
</dbReference>
<evidence type="ECO:0000313" key="5">
    <source>
        <dbReference type="Proteomes" id="UP000306985"/>
    </source>
</evidence>
<dbReference type="InterPro" id="IPR011109">
    <property type="entry name" value="DNA_bind_recombinase_dom"/>
</dbReference>
<dbReference type="SMART" id="SM00857">
    <property type="entry name" value="Resolvase"/>
    <property type="match status" value="1"/>
</dbReference>
<dbReference type="PROSITE" id="PS51737">
    <property type="entry name" value="RECOMBINASE_DNA_BIND"/>
    <property type="match status" value="1"/>
</dbReference>
<dbReference type="Gene3D" id="3.40.50.1390">
    <property type="entry name" value="Resolvase, N-terminal catalytic domain"/>
    <property type="match status" value="1"/>
</dbReference>
<comment type="caution">
    <text evidence="4">The sequence shown here is derived from an EMBL/GenBank/DDBJ whole genome shotgun (WGS) entry which is preliminary data.</text>
</comment>
<feature type="compositionally biased region" description="Basic and acidic residues" evidence="1">
    <location>
        <begin position="131"/>
        <end position="154"/>
    </location>
</feature>
<evidence type="ECO:0000259" key="3">
    <source>
        <dbReference type="PROSITE" id="PS51737"/>
    </source>
</evidence>
<dbReference type="InterPro" id="IPR038109">
    <property type="entry name" value="DNA_bind_recomb_sf"/>
</dbReference>
<dbReference type="InterPro" id="IPR006119">
    <property type="entry name" value="Resolv_N"/>
</dbReference>
<feature type="region of interest" description="Disordered" evidence="1">
    <location>
        <begin position="129"/>
        <end position="170"/>
    </location>
</feature>
<dbReference type="PROSITE" id="PS51736">
    <property type="entry name" value="RECOMBINASES_3"/>
    <property type="match status" value="1"/>
</dbReference>
<dbReference type="GO" id="GO:0003677">
    <property type="term" value="F:DNA binding"/>
    <property type="evidence" value="ECO:0007669"/>
    <property type="project" value="InterPro"/>
</dbReference>
<evidence type="ECO:0000313" key="4">
    <source>
        <dbReference type="EMBL" id="TKV61336.1"/>
    </source>
</evidence>
<sequence length="464" mass="50457">MTADLPAGIYARISSDDEGLGLGVQRQITDCRTEAQRRGWTVTSEYVDNDVSATRSKVRPEYQRMLRDVVNGRIKAVVVWDVDRLTRTPRELEDVIDLADRQGLALASVGGDIDLSTPQGRLTARLKGSVARHETEQQSRRLRRKFDDRAAEGRRHGRVPYGYAPSADGPDQLDPHQAGVIALAAKMLLAGQSLRAVTAELNRRGEPTPRGSGVWTSTQLRQVLLRPRNAGLRVHRGSVLGPGDWPPVYDVDVHDRVLALLTDPTRRTSRGAERKHLLSGLAICGRCGDDDIIVNVGRKSRGKTQPPAYVCRSCTRVRRKQAAVDEVVEGVVVARLQLPDALAVLAAGDPLVVESARAEAAALEARLGLAADQFADGAITGDQLQRISAKLRPQIDHAKERMNAAMPTPGMAELAGVDAGSRWSVAPLEVRRAVIDALCTVTIMPAGPGKPFDPESVRIQWRSS</sequence>
<dbReference type="CDD" id="cd00338">
    <property type="entry name" value="Ser_Recombinase"/>
    <property type="match status" value="1"/>
</dbReference>
<dbReference type="PANTHER" id="PTHR30461:SF23">
    <property type="entry name" value="DNA RECOMBINASE-RELATED"/>
    <property type="match status" value="1"/>
</dbReference>
<keyword evidence="5" id="KW-1185">Reference proteome</keyword>
<name>A0A4U6QMM3_9ACTN</name>
<dbReference type="EMBL" id="SZZH01000001">
    <property type="protein sequence ID" value="TKV61336.1"/>
    <property type="molecule type" value="Genomic_DNA"/>
</dbReference>
<dbReference type="RefSeq" id="WP_137448640.1">
    <property type="nucleotide sequence ID" value="NZ_SZZH01000001.1"/>
</dbReference>
<dbReference type="Proteomes" id="UP000306985">
    <property type="component" value="Unassembled WGS sequence"/>
</dbReference>
<evidence type="ECO:0000259" key="2">
    <source>
        <dbReference type="PROSITE" id="PS51736"/>
    </source>
</evidence>
<dbReference type="OrthoDB" id="4500247at2"/>